<evidence type="ECO:0000313" key="2">
    <source>
        <dbReference type="Proteomes" id="UP000058925"/>
    </source>
</evidence>
<proteinExistence type="predicted"/>
<name>A0A654M8Q6_9ARCH</name>
<evidence type="ECO:0000313" key="1">
    <source>
        <dbReference type="EMBL" id="ALI35892.1"/>
    </source>
</evidence>
<dbReference type="EMBL" id="CP012850">
    <property type="protein sequence ID" value="ALI35892.1"/>
    <property type="molecule type" value="Genomic_DNA"/>
</dbReference>
<organism evidence="1 2">
    <name type="scientific">Candidatus Nitrosocosmicus oleophilus</name>
    <dbReference type="NCBI Taxonomy" id="1353260"/>
    <lineage>
        <taxon>Archaea</taxon>
        <taxon>Nitrososphaerota</taxon>
        <taxon>Nitrososphaeria</taxon>
        <taxon>Nitrososphaerales</taxon>
        <taxon>Nitrososphaeraceae</taxon>
        <taxon>Candidatus Nitrosocosmicus</taxon>
    </lineage>
</organism>
<reference evidence="2" key="1">
    <citation type="submission" date="2015-10" db="EMBL/GenBank/DDBJ databases">
        <title>Niche specialization of a soil ammonia-oxidizing archaeon, Candidatus Nitrosocosmicus oleophilus.</title>
        <authorList>
            <person name="Jung M.-Y."/>
            <person name="Rhee S.-K."/>
        </authorList>
    </citation>
    <scope>NUCLEOTIDE SEQUENCE [LARGE SCALE GENOMIC DNA]</scope>
    <source>
        <strain evidence="2">MY3</strain>
    </source>
</reference>
<dbReference type="KEGG" id="taa:NMY3_01689"/>
<dbReference type="Proteomes" id="UP000058925">
    <property type="component" value="Chromosome"/>
</dbReference>
<dbReference type="OrthoDB" id="10777at2157"/>
<dbReference type="RefSeq" id="WP_196818265.1">
    <property type="nucleotide sequence ID" value="NZ_CP012850.1"/>
</dbReference>
<dbReference type="AlphaFoldDB" id="A0A654M8Q6"/>
<dbReference type="GeneID" id="60421704"/>
<keyword evidence="2" id="KW-1185">Reference proteome</keyword>
<accession>A0A654M8Q6</accession>
<protein>
    <submittedName>
        <fullName evidence="1">Uncharacterized protein</fullName>
    </submittedName>
</protein>
<gene>
    <name evidence="1" type="ORF">NMY3_01689</name>
</gene>
<sequence>MKVSELDYAEQFQVFSFLKKLAETVNGDVRKKVKFMKVWMEFEDDDTDFPITEIAFKDNILPILVQEKLTGWIEKDEINISYDGIYRVSEHYRVSPETFGILSRNDLEKYSQSFLSMITDLTLHTDHITFNSLKKRYSNRLGVIPLIQMIDSLEHQGLIVKQEINGDCTISLP</sequence>